<dbReference type="EMBL" id="AMFJ01000462">
    <property type="protein sequence ID" value="EKE27609.1"/>
    <property type="molecule type" value="Genomic_DNA"/>
</dbReference>
<sequence length="44" mass="5257">MRKLLTSTFLGSWKSPQNPLVETKDFKYDIRTDSFTEKNNDYLK</sequence>
<gene>
    <name evidence="1" type="ORF">ACD_3C00188G0025</name>
</gene>
<protein>
    <submittedName>
        <fullName evidence="1">Uncharacterized protein</fullName>
    </submittedName>
</protein>
<name>K2GBP9_9BACT</name>
<dbReference type="AlphaFoldDB" id="K2GBP9"/>
<reference evidence="1" key="1">
    <citation type="journal article" date="2012" name="Science">
        <title>Fermentation, hydrogen, and sulfur metabolism in multiple uncultivated bacterial phyla.</title>
        <authorList>
            <person name="Wrighton K.C."/>
            <person name="Thomas B.C."/>
            <person name="Sharon I."/>
            <person name="Miller C.S."/>
            <person name="Castelle C.J."/>
            <person name="VerBerkmoes N.C."/>
            <person name="Wilkins M.J."/>
            <person name="Hettich R.L."/>
            <person name="Lipton M.S."/>
            <person name="Williams K.H."/>
            <person name="Long P.E."/>
            <person name="Banfield J.F."/>
        </authorList>
    </citation>
    <scope>NUCLEOTIDE SEQUENCE [LARGE SCALE GENOMIC DNA]</scope>
</reference>
<proteinExistence type="predicted"/>
<evidence type="ECO:0000313" key="1">
    <source>
        <dbReference type="EMBL" id="EKE27609.1"/>
    </source>
</evidence>
<accession>K2GBP9</accession>
<organism evidence="1">
    <name type="scientific">uncultured bacterium</name>
    <name type="common">gcode 4</name>
    <dbReference type="NCBI Taxonomy" id="1234023"/>
    <lineage>
        <taxon>Bacteria</taxon>
        <taxon>environmental samples</taxon>
    </lineage>
</organism>
<comment type="caution">
    <text evidence="1">The sequence shown here is derived from an EMBL/GenBank/DDBJ whole genome shotgun (WGS) entry which is preliminary data.</text>
</comment>